<dbReference type="InterPro" id="IPR013083">
    <property type="entry name" value="Znf_RING/FYVE/PHD"/>
</dbReference>
<dbReference type="PANTHER" id="PTHR14305:SF0">
    <property type="entry name" value="E3 UBIQUITIN-PROTEIN LIGASE CCNB1IP1"/>
    <property type="match status" value="1"/>
</dbReference>
<dbReference type="InterPro" id="IPR042448">
    <property type="entry name" value="CCNB1IP1"/>
</dbReference>
<dbReference type="PANTHER" id="PTHR14305">
    <property type="entry name" value="E3 UBIQUITIN-PROTEIN LIGASE CCNB1IP1"/>
    <property type="match status" value="1"/>
</dbReference>
<name>A0AAN8PGX1_POLSC</name>
<evidence type="ECO:0000256" key="1">
    <source>
        <dbReference type="SAM" id="Coils"/>
    </source>
</evidence>
<evidence type="ECO:0000313" key="4">
    <source>
        <dbReference type="Proteomes" id="UP001372834"/>
    </source>
</evidence>
<sequence>MSDGELLCNFKKCRKILTGTAYITRCSHAFCEEDGIKQIENQSFEKKCPACQSPLGKNYDLVKVTLNPNDQFKSMVLAGLRPEVVLDVATRAITFWSYQQHQEQLHQSVISKSLKDFIAQMKSDKEVETGFLKSEIQSLKRKQEDLEKELEKQTLKCNELLEKIVQKTREIQKWQMMCESLRRKQLSAAMLQRETNTLQNNPLPVIVGPQTIDDLLINRTRVLPPDHQKPGPYKCIEREIKSPTQRDAEGKDGFVFQPRSMNPYASPKGFLDNSANYNGAHPRKYQQYNAH</sequence>
<dbReference type="GO" id="GO:0061630">
    <property type="term" value="F:ubiquitin protein ligase activity"/>
    <property type="evidence" value="ECO:0007669"/>
    <property type="project" value="InterPro"/>
</dbReference>
<dbReference type="GO" id="GO:0000795">
    <property type="term" value="C:synaptonemal complex"/>
    <property type="evidence" value="ECO:0007669"/>
    <property type="project" value="InterPro"/>
</dbReference>
<dbReference type="GO" id="GO:0007131">
    <property type="term" value="P:reciprocal meiotic recombination"/>
    <property type="evidence" value="ECO:0007669"/>
    <property type="project" value="InterPro"/>
</dbReference>
<keyword evidence="1" id="KW-0175">Coiled coil</keyword>
<comment type="caution">
    <text evidence="3">The sequence shown here is derived from an EMBL/GenBank/DDBJ whole genome shotgun (WGS) entry which is preliminary data.</text>
</comment>
<protein>
    <recommendedName>
        <fullName evidence="5">RING-type domain-containing protein</fullName>
    </recommendedName>
</protein>
<accession>A0AAN8PGX1</accession>
<evidence type="ECO:0008006" key="5">
    <source>
        <dbReference type="Google" id="ProtNLM"/>
    </source>
</evidence>
<dbReference type="AlphaFoldDB" id="A0AAN8PGX1"/>
<proteinExistence type="predicted"/>
<feature type="region of interest" description="Disordered" evidence="2">
    <location>
        <begin position="240"/>
        <end position="291"/>
    </location>
</feature>
<dbReference type="Proteomes" id="UP001372834">
    <property type="component" value="Unassembled WGS sequence"/>
</dbReference>
<feature type="coiled-coil region" evidence="1">
    <location>
        <begin position="129"/>
        <end position="184"/>
    </location>
</feature>
<dbReference type="Gene3D" id="3.30.40.10">
    <property type="entry name" value="Zinc/RING finger domain, C3HC4 (zinc finger)"/>
    <property type="match status" value="1"/>
</dbReference>
<gene>
    <name evidence="3" type="ORF">RUM43_003048</name>
</gene>
<evidence type="ECO:0000256" key="2">
    <source>
        <dbReference type="SAM" id="MobiDB-lite"/>
    </source>
</evidence>
<evidence type="ECO:0000313" key="3">
    <source>
        <dbReference type="EMBL" id="KAK6629231.1"/>
    </source>
</evidence>
<feature type="compositionally biased region" description="Basic and acidic residues" evidence="2">
    <location>
        <begin position="240"/>
        <end position="252"/>
    </location>
</feature>
<dbReference type="SUPFAM" id="SSF57850">
    <property type="entry name" value="RING/U-box"/>
    <property type="match status" value="1"/>
</dbReference>
<reference evidence="3 4" key="1">
    <citation type="submission" date="2023-10" db="EMBL/GenBank/DDBJ databases">
        <title>Genomes of two closely related lineages of the louse Polyplax serrata with different host specificities.</title>
        <authorList>
            <person name="Martinu J."/>
            <person name="Tarabai H."/>
            <person name="Stefka J."/>
            <person name="Hypsa V."/>
        </authorList>
    </citation>
    <scope>NUCLEOTIDE SEQUENCE [LARGE SCALE GENOMIC DNA]</scope>
    <source>
        <strain evidence="3">HR10_N</strain>
    </source>
</reference>
<organism evidence="3 4">
    <name type="scientific">Polyplax serrata</name>
    <name type="common">Common mouse louse</name>
    <dbReference type="NCBI Taxonomy" id="468196"/>
    <lineage>
        <taxon>Eukaryota</taxon>
        <taxon>Metazoa</taxon>
        <taxon>Ecdysozoa</taxon>
        <taxon>Arthropoda</taxon>
        <taxon>Hexapoda</taxon>
        <taxon>Insecta</taxon>
        <taxon>Pterygota</taxon>
        <taxon>Neoptera</taxon>
        <taxon>Paraneoptera</taxon>
        <taxon>Psocodea</taxon>
        <taxon>Troctomorpha</taxon>
        <taxon>Phthiraptera</taxon>
        <taxon>Anoplura</taxon>
        <taxon>Polyplacidae</taxon>
        <taxon>Polyplax</taxon>
    </lineage>
</organism>
<dbReference type="EMBL" id="JAWJWE010000036">
    <property type="protein sequence ID" value="KAK6629231.1"/>
    <property type="molecule type" value="Genomic_DNA"/>
</dbReference>